<dbReference type="Proteomes" id="UP000304953">
    <property type="component" value="Unassembled WGS sequence"/>
</dbReference>
<keyword evidence="2" id="KW-1185">Reference proteome</keyword>
<organism evidence="1 2">
    <name type="scientific">Petralouisia muris</name>
    <dbReference type="NCBI Taxonomy" id="3032872"/>
    <lineage>
        <taxon>Bacteria</taxon>
        <taxon>Bacillati</taxon>
        <taxon>Bacillota</taxon>
        <taxon>Clostridia</taxon>
        <taxon>Lachnospirales</taxon>
        <taxon>Lachnospiraceae</taxon>
        <taxon>Petralouisia</taxon>
    </lineage>
</organism>
<gene>
    <name evidence="1" type="ORF">E5329_10040</name>
</gene>
<name>A0AC61RXE4_9FIRM</name>
<evidence type="ECO:0000313" key="2">
    <source>
        <dbReference type="Proteomes" id="UP000304953"/>
    </source>
</evidence>
<accession>A0AC61RXE4</accession>
<protein>
    <submittedName>
        <fullName evidence="1">Beta-glucosidase</fullName>
        <ecNumber evidence="1">3.2.1.23</ecNumber>
    </submittedName>
</protein>
<comment type="caution">
    <text evidence="1">The sequence shown here is derived from an EMBL/GenBank/DDBJ whole genome shotgun (WGS) entry which is preliminary data.</text>
</comment>
<keyword evidence="1" id="KW-0378">Hydrolase</keyword>
<keyword evidence="1" id="KW-0326">Glycosidase</keyword>
<sequence length="775" mass="88259">MFPENFVWGVASSAYQIEGRDREDGAGTCIWDTFAREGKVLEGANAEVSCDHIHRYREDFALMRLLGVKHYRFSLSWSRILPKGTGEVNRKAIDLYRDMILEMKKNGVTPYITMFHWEFPQALQDKGGWVNRESVKWFENYAKVVAENFSDLCEYFITFNEPQCFIGLGNLTGIHAPGLKLPLRDTFQMAHHMLLAHGSAVLALRKYAEREIKIGYAPTCSVAYPWHKPGAGYDPADIEAARGVYFGMKEELHNWTWNVSWFSDPVFLGKYPQEGLEKYRDYLPEITEEDMKLISQPLDFMGQNIYNGYQIRAGADGKPEYVSRTPGHGKTASQWPVTPECLYWGIKFLYERYQTPIYITENGMSCHDMVSSDGKVHDRNRIDFLDAYLSGLSGLFAEGVDLRGYFAWTFLDNFEWEKGYHERFGLVYVDFATQKRIPKDSAYWYQKVMESNGACLSGVKTDKEKHEILFLNPVFTHNIWGGNRLKEDFRYPVTGEDIGECWGIAAHPNGDCTVKEGTYAGKKLSELWKEEPELFSNVEKDRFPLLIKIIDAKDDLSIQVHPDDIYANARENGSLGKTECWYIMDCPEGASLVIGHNAKSKEELSDMIHQGRWQEFIREIPVKKGDFIQIDPGTVHAIKGGLMILETQQNSDITYRVYDYDRLSGGKPRELHVEKSIDVITAPAKSAADSVIDTENVQKNILCPLYSCEHYEVFELDLDGNASFEQEYPFLLMSVIEGDGLLNGQLVKKGDHLILPGGFGEVELQGKLKGICSAV</sequence>
<dbReference type="EMBL" id="SRYA01000017">
    <property type="protein sequence ID" value="TGY96358.1"/>
    <property type="molecule type" value="Genomic_DNA"/>
</dbReference>
<dbReference type="EC" id="3.2.1.23" evidence="1"/>
<proteinExistence type="predicted"/>
<reference evidence="1" key="1">
    <citation type="submission" date="2019-04" db="EMBL/GenBank/DDBJ databases">
        <title>Microbes associate with the intestines of laboratory mice.</title>
        <authorList>
            <person name="Navarre W."/>
            <person name="Wong E."/>
            <person name="Huang K."/>
            <person name="Tropini C."/>
            <person name="Ng K."/>
            <person name="Yu B."/>
        </authorList>
    </citation>
    <scope>NUCLEOTIDE SEQUENCE</scope>
    <source>
        <strain evidence="1">NM01_1-7b</strain>
    </source>
</reference>
<evidence type="ECO:0000313" key="1">
    <source>
        <dbReference type="EMBL" id="TGY96358.1"/>
    </source>
</evidence>